<name>A0A0V0YYQ6_9BILA</name>
<keyword evidence="2" id="KW-1185">Reference proteome</keyword>
<evidence type="ECO:0000313" key="1">
    <source>
        <dbReference type="EMBL" id="KRY05256.1"/>
    </source>
</evidence>
<organism evidence="1 2">
    <name type="scientific">Trichinella patagoniensis</name>
    <dbReference type="NCBI Taxonomy" id="990121"/>
    <lineage>
        <taxon>Eukaryota</taxon>
        <taxon>Metazoa</taxon>
        <taxon>Ecdysozoa</taxon>
        <taxon>Nematoda</taxon>
        <taxon>Enoplea</taxon>
        <taxon>Dorylaimia</taxon>
        <taxon>Trichinellida</taxon>
        <taxon>Trichinellidae</taxon>
        <taxon>Trichinella</taxon>
    </lineage>
</organism>
<dbReference type="PANTHER" id="PTHR47331">
    <property type="entry name" value="PHD-TYPE DOMAIN-CONTAINING PROTEIN"/>
    <property type="match status" value="1"/>
</dbReference>
<accession>A0A0V0YYQ6</accession>
<feature type="non-terminal residue" evidence="1">
    <location>
        <position position="145"/>
    </location>
</feature>
<dbReference type="PANTHER" id="PTHR47331:SF5">
    <property type="entry name" value="RIBONUCLEASE H"/>
    <property type="match status" value="1"/>
</dbReference>
<dbReference type="OrthoDB" id="5920214at2759"/>
<reference evidence="1 2" key="1">
    <citation type="submission" date="2015-01" db="EMBL/GenBank/DDBJ databases">
        <title>Evolution of Trichinella species and genotypes.</title>
        <authorList>
            <person name="Korhonen P.K."/>
            <person name="Edoardo P."/>
            <person name="Giuseppe L.R."/>
            <person name="Gasser R.B."/>
        </authorList>
    </citation>
    <scope>NUCLEOTIDE SEQUENCE [LARGE SCALE GENOMIC DNA]</scope>
    <source>
        <strain evidence="1">ISS2496</strain>
    </source>
</reference>
<dbReference type="EMBL" id="JYDQ01001409">
    <property type="protein sequence ID" value="KRY05256.1"/>
    <property type="molecule type" value="Genomic_DNA"/>
</dbReference>
<dbReference type="AlphaFoldDB" id="A0A0V0YYQ6"/>
<evidence type="ECO:0000313" key="2">
    <source>
        <dbReference type="Proteomes" id="UP000054783"/>
    </source>
</evidence>
<feature type="non-terminal residue" evidence="1">
    <location>
        <position position="1"/>
    </location>
</feature>
<comment type="caution">
    <text evidence="1">The sequence shown here is derived from an EMBL/GenBank/DDBJ whole genome shotgun (WGS) entry which is preliminary data.</text>
</comment>
<proteinExistence type="predicted"/>
<dbReference type="Proteomes" id="UP000054783">
    <property type="component" value="Unassembled WGS sequence"/>
</dbReference>
<gene>
    <name evidence="1" type="ORF">T12_7944</name>
</gene>
<protein>
    <submittedName>
        <fullName evidence="1">Uncharacterized protein</fullName>
    </submittedName>
</protein>
<sequence length="145" mass="16447">LSVVVSPEEARGTDPERRTTVALTTTLPAQGLRMVIDPTKYSRMDKLLRGTAYCWRWVDQARRPRGERRRNSSLTLLELQEAEKKWVREVQAGAFPIHRIGSGSTEWPKISQIASLSPFMDMEGLLRVGGRLTNAALPWCHKHPL</sequence>